<sequence>MTAALAPALRTEIVADLRSAGAAFALLHGSRARGEQRPGSDVDVAAWWPGAPPPAFEVRVPDGVDLLVLNGAPLEIAGRVALEGLLLFDDDPPARVHWQATTRKIYADELPRLTRSHREFLESLRRGR</sequence>
<dbReference type="PANTHER" id="PTHR43852">
    <property type="entry name" value="NUCLEOTIDYLTRANSFERASE"/>
    <property type="match status" value="1"/>
</dbReference>
<dbReference type="InterPro" id="IPR052930">
    <property type="entry name" value="TA_antitoxin_MntA"/>
</dbReference>
<evidence type="ECO:0000313" key="2">
    <source>
        <dbReference type="EMBL" id="TRW45987.1"/>
    </source>
</evidence>
<keyword evidence="2" id="KW-0808">Transferase</keyword>
<accession>A0A552WTA5</accession>
<feature type="domain" description="Polymerase nucleotidyl transferase" evidence="1">
    <location>
        <begin position="22"/>
        <end position="45"/>
    </location>
</feature>
<reference evidence="2 3" key="1">
    <citation type="submission" date="2019-07" db="EMBL/GenBank/DDBJ databases">
        <title>Georgenia wutianyii sp. nov. and Georgenia *** sp. nov. isolated from plateau pika (Ochotona curzoniae) in the Qinghai-Tibet plateau of China.</title>
        <authorList>
            <person name="Tian Z."/>
        </authorList>
    </citation>
    <scope>NUCLEOTIDE SEQUENCE [LARGE SCALE GENOMIC DNA]</scope>
    <source>
        <strain evidence="2 3">Z446</strain>
    </source>
</reference>
<dbReference type="SUPFAM" id="SSF81301">
    <property type="entry name" value="Nucleotidyltransferase"/>
    <property type="match status" value="1"/>
</dbReference>
<organism evidence="2 3">
    <name type="scientific">Georgenia yuyongxinii</name>
    <dbReference type="NCBI Taxonomy" id="2589797"/>
    <lineage>
        <taxon>Bacteria</taxon>
        <taxon>Bacillati</taxon>
        <taxon>Actinomycetota</taxon>
        <taxon>Actinomycetes</taxon>
        <taxon>Micrococcales</taxon>
        <taxon>Bogoriellaceae</taxon>
        <taxon>Georgenia</taxon>
    </lineage>
</organism>
<dbReference type="AlphaFoldDB" id="A0A552WTA5"/>
<name>A0A552WTA5_9MICO</name>
<dbReference type="GO" id="GO:0016779">
    <property type="term" value="F:nucleotidyltransferase activity"/>
    <property type="evidence" value="ECO:0007669"/>
    <property type="project" value="InterPro"/>
</dbReference>
<dbReference type="Gene3D" id="3.30.460.10">
    <property type="entry name" value="Beta Polymerase, domain 2"/>
    <property type="match status" value="1"/>
</dbReference>
<dbReference type="Proteomes" id="UP000318693">
    <property type="component" value="Unassembled WGS sequence"/>
</dbReference>
<dbReference type="CDD" id="cd05403">
    <property type="entry name" value="NT_KNTase_like"/>
    <property type="match status" value="1"/>
</dbReference>
<protein>
    <submittedName>
        <fullName evidence="2">Nucleotidyltransferase domain-containing protein</fullName>
    </submittedName>
</protein>
<evidence type="ECO:0000313" key="3">
    <source>
        <dbReference type="Proteomes" id="UP000318693"/>
    </source>
</evidence>
<dbReference type="Pfam" id="PF01909">
    <property type="entry name" value="NTP_transf_2"/>
    <property type="match status" value="1"/>
</dbReference>
<keyword evidence="3" id="KW-1185">Reference proteome</keyword>
<dbReference type="RefSeq" id="WP_143417898.1">
    <property type="nucleotide sequence ID" value="NZ_VJXR01000015.1"/>
</dbReference>
<dbReference type="InterPro" id="IPR043519">
    <property type="entry name" value="NT_sf"/>
</dbReference>
<gene>
    <name evidence="2" type="ORF">FJ693_07480</name>
</gene>
<evidence type="ECO:0000259" key="1">
    <source>
        <dbReference type="Pfam" id="PF01909"/>
    </source>
</evidence>
<comment type="caution">
    <text evidence="2">The sequence shown here is derived from an EMBL/GenBank/DDBJ whole genome shotgun (WGS) entry which is preliminary data.</text>
</comment>
<dbReference type="PANTHER" id="PTHR43852:SF3">
    <property type="entry name" value="NUCLEOTIDYLTRANSFERASE"/>
    <property type="match status" value="1"/>
</dbReference>
<dbReference type="EMBL" id="VJXR01000015">
    <property type="protein sequence ID" value="TRW45987.1"/>
    <property type="molecule type" value="Genomic_DNA"/>
</dbReference>
<dbReference type="InterPro" id="IPR002934">
    <property type="entry name" value="Polymerase_NTP_transf_dom"/>
</dbReference>
<proteinExistence type="predicted"/>